<dbReference type="GO" id="GO:0016746">
    <property type="term" value="F:acyltransferase activity"/>
    <property type="evidence" value="ECO:0007669"/>
    <property type="project" value="UniProtKB-KW"/>
</dbReference>
<dbReference type="Gene3D" id="2.60.120.340">
    <property type="entry name" value="Nucleoplasmin core domain"/>
    <property type="match status" value="1"/>
</dbReference>
<comment type="catalytic activity">
    <reaction evidence="1 11">
        <text>[protein]-peptidylproline (omega=180) = [protein]-peptidylproline (omega=0)</text>
        <dbReference type="Rhea" id="RHEA:16237"/>
        <dbReference type="Rhea" id="RHEA-COMP:10747"/>
        <dbReference type="Rhea" id="RHEA-COMP:10748"/>
        <dbReference type="ChEBI" id="CHEBI:83833"/>
        <dbReference type="ChEBI" id="CHEBI:83834"/>
        <dbReference type="EC" id="5.2.1.8"/>
    </reaction>
</comment>
<evidence type="ECO:0000259" key="13">
    <source>
        <dbReference type="PROSITE" id="PS50059"/>
    </source>
</evidence>
<evidence type="ECO:0000256" key="3">
    <source>
        <dbReference type="ARBA" id="ARBA00013194"/>
    </source>
</evidence>
<evidence type="ECO:0000256" key="6">
    <source>
        <dbReference type="ARBA" id="ARBA00022679"/>
    </source>
</evidence>
<keyword evidence="7 11" id="KW-0697">Rotamase</keyword>
<dbReference type="PANTHER" id="PTHR43811:SF19">
    <property type="entry name" value="39 KDA FK506-BINDING NUCLEAR PROTEIN"/>
    <property type="match status" value="1"/>
</dbReference>
<evidence type="ECO:0000313" key="14">
    <source>
        <dbReference type="EMBL" id="ETW06796.1"/>
    </source>
</evidence>
<organism evidence="14">
    <name type="scientific">Aphanomyces invadans</name>
    <dbReference type="NCBI Taxonomy" id="157072"/>
    <lineage>
        <taxon>Eukaryota</taxon>
        <taxon>Sar</taxon>
        <taxon>Stramenopiles</taxon>
        <taxon>Oomycota</taxon>
        <taxon>Saprolegniomycetes</taxon>
        <taxon>Saprolegniales</taxon>
        <taxon>Verrucalvaceae</taxon>
        <taxon>Aphanomyces</taxon>
    </lineage>
</organism>
<keyword evidence="9 11" id="KW-0413">Isomerase</keyword>
<sequence length="619" mass="68256">MAKNKSAAHTSSSPAKDTTPQKAADVKASPSKKASTVTKLAIEPGFFGEQIHPHHSLVCENPTEDMAFQLAGAALAGDAIAGRTTLYASSERRDLKIALCTLDIASASQWTLSHTFSPMDGAVTFSTEGVNAIHLTGYVDAEMDEDVDEDDEGLYGIGGDDDDDSDDEHDLLEVVDEEDDDDDDDGDEIPDSGRFEEIVDEEEPAKEEKKVDKKRPVDAAAREEGSKKAKPTPVRKAGGVTVEDSVIGTGKEALKGRKVQILYKGKLAKNNKQFDANQDRKRPFRFKLGSGNVIKGMDIGVEGMRVGGKRTITIPSKLGYGSEGAGKDIPPNSDLIFEIELLHAQIVQRNVAAAFPSMSVAKRKRLVRETYENTCVSLLWFLHLQAFGRWRHMERYIDLAFPPAYVADLSEGSVIVVTGHIGCWELLPCVHAPPHLHVRRVVELYRPLHNEPLNAWLTRLRSYPHTRLLPDKNCLPALANVLAPRASDPDSSALNDTRHAAPPASDVVALVCDQRPSRSGVDVWFVGQPSRMAPGMAVLHQRTRRPIWFTALTLAPPNHAKPLILHTLPIHRDAISAERQQPSVQAIMQVYATTLSSLIMAFPAQYMWFHDRWNTRRHP</sequence>
<reference evidence="14" key="1">
    <citation type="submission" date="2013-12" db="EMBL/GenBank/DDBJ databases">
        <title>The Genome Sequence of Aphanomyces invadans NJM9701.</title>
        <authorList>
            <consortium name="The Broad Institute Genomics Platform"/>
            <person name="Russ C."/>
            <person name="Tyler B."/>
            <person name="van West P."/>
            <person name="Dieguez-Uribeondo J."/>
            <person name="Young S.K."/>
            <person name="Zeng Q."/>
            <person name="Gargeya S."/>
            <person name="Fitzgerald M."/>
            <person name="Abouelleil A."/>
            <person name="Alvarado L."/>
            <person name="Chapman S.B."/>
            <person name="Gainer-Dewar J."/>
            <person name="Goldberg J."/>
            <person name="Griggs A."/>
            <person name="Gujja S."/>
            <person name="Hansen M."/>
            <person name="Howarth C."/>
            <person name="Imamovic A."/>
            <person name="Ireland A."/>
            <person name="Larimer J."/>
            <person name="McCowan C."/>
            <person name="Murphy C."/>
            <person name="Pearson M."/>
            <person name="Poon T.W."/>
            <person name="Priest M."/>
            <person name="Roberts A."/>
            <person name="Saif S."/>
            <person name="Shea T."/>
            <person name="Sykes S."/>
            <person name="Wortman J."/>
            <person name="Nusbaum C."/>
            <person name="Birren B."/>
        </authorList>
    </citation>
    <scope>NUCLEOTIDE SEQUENCE [LARGE SCALE GENOMIC DNA]</scope>
    <source>
        <strain evidence="14">NJM9701</strain>
    </source>
</reference>
<dbReference type="GO" id="GO:0003755">
    <property type="term" value="F:peptidyl-prolyl cis-trans isomerase activity"/>
    <property type="evidence" value="ECO:0007669"/>
    <property type="project" value="UniProtKB-KW"/>
</dbReference>
<gene>
    <name evidence="14" type="ORF">H310_02949</name>
</gene>
<keyword evidence="8" id="KW-0472">Membrane</keyword>
<evidence type="ECO:0000256" key="10">
    <source>
        <dbReference type="ARBA" id="ARBA00023315"/>
    </source>
</evidence>
<dbReference type="InterPro" id="IPR001179">
    <property type="entry name" value="PPIase_FKBP_dom"/>
</dbReference>
<dbReference type="Pfam" id="PF00254">
    <property type="entry name" value="FKBP_C"/>
    <property type="match status" value="1"/>
</dbReference>
<feature type="domain" description="PPIase FKBP-type" evidence="13">
    <location>
        <begin position="256"/>
        <end position="345"/>
    </location>
</feature>
<evidence type="ECO:0000256" key="12">
    <source>
        <dbReference type="SAM" id="MobiDB-lite"/>
    </source>
</evidence>
<dbReference type="InterPro" id="IPR046357">
    <property type="entry name" value="PPIase_dom_sf"/>
</dbReference>
<proteinExistence type="predicted"/>
<accession>A0A024UK25</accession>
<dbReference type="PROSITE" id="PS50059">
    <property type="entry name" value="FKBP_PPIASE"/>
    <property type="match status" value="1"/>
</dbReference>
<dbReference type="InterPro" id="IPR004960">
    <property type="entry name" value="LipA_acyltrans"/>
</dbReference>
<dbReference type="eggNOG" id="KOG0552">
    <property type="taxonomic scope" value="Eukaryota"/>
</dbReference>
<dbReference type="SUPFAM" id="SSF54534">
    <property type="entry name" value="FKBP-like"/>
    <property type="match status" value="1"/>
</dbReference>
<dbReference type="GO" id="GO:1901137">
    <property type="term" value="P:carbohydrate derivative biosynthetic process"/>
    <property type="evidence" value="ECO:0007669"/>
    <property type="project" value="UniProtKB-ARBA"/>
</dbReference>
<feature type="compositionally biased region" description="Basic and acidic residues" evidence="12">
    <location>
        <begin position="206"/>
        <end position="227"/>
    </location>
</feature>
<dbReference type="OrthoDB" id="1902587at2759"/>
<feature type="compositionally biased region" description="Polar residues" evidence="12">
    <location>
        <begin position="7"/>
        <end position="21"/>
    </location>
</feature>
<feature type="region of interest" description="Disordered" evidence="12">
    <location>
        <begin position="141"/>
        <end position="237"/>
    </location>
</feature>
<evidence type="ECO:0000256" key="4">
    <source>
        <dbReference type="ARBA" id="ARBA00022475"/>
    </source>
</evidence>
<keyword evidence="6" id="KW-0808">Transferase</keyword>
<feature type="region of interest" description="Disordered" evidence="12">
    <location>
        <begin position="1"/>
        <end position="34"/>
    </location>
</feature>
<dbReference type="InterPro" id="IPR041232">
    <property type="entry name" value="NPL"/>
</dbReference>
<protein>
    <recommendedName>
        <fullName evidence="3 11">peptidylprolyl isomerase</fullName>
        <ecNumber evidence="3 11">5.2.1.8</ecNumber>
    </recommendedName>
</protein>
<keyword evidence="10" id="KW-0012">Acyltransferase</keyword>
<dbReference type="FunFam" id="3.10.50.40:FF:000006">
    <property type="entry name" value="Peptidyl-prolyl cis-trans isomerase"/>
    <property type="match status" value="1"/>
</dbReference>
<feature type="compositionally biased region" description="Acidic residues" evidence="12">
    <location>
        <begin position="141"/>
        <end position="190"/>
    </location>
</feature>
<dbReference type="Pfam" id="PF03279">
    <property type="entry name" value="Lip_A_acyltrans"/>
    <property type="match status" value="1"/>
</dbReference>
<keyword evidence="4" id="KW-1003">Cell membrane</keyword>
<evidence type="ECO:0000256" key="2">
    <source>
        <dbReference type="ARBA" id="ARBA00004533"/>
    </source>
</evidence>
<evidence type="ECO:0000256" key="5">
    <source>
        <dbReference type="ARBA" id="ARBA00022519"/>
    </source>
</evidence>
<evidence type="ECO:0000256" key="11">
    <source>
        <dbReference type="PROSITE-ProRule" id="PRU00277"/>
    </source>
</evidence>
<keyword evidence="5" id="KW-0997">Cell inner membrane</keyword>
<evidence type="ECO:0000256" key="1">
    <source>
        <dbReference type="ARBA" id="ARBA00000971"/>
    </source>
</evidence>
<dbReference type="AlphaFoldDB" id="A0A024UK25"/>
<name>A0A024UK25_9STRA</name>
<dbReference type="PANTHER" id="PTHR43811">
    <property type="entry name" value="FKBP-TYPE PEPTIDYL-PROLYL CIS-TRANS ISOMERASE FKPA"/>
    <property type="match status" value="1"/>
</dbReference>
<dbReference type="RefSeq" id="XP_008864871.1">
    <property type="nucleotide sequence ID" value="XM_008866649.1"/>
</dbReference>
<dbReference type="EC" id="5.2.1.8" evidence="3 11"/>
<dbReference type="EMBL" id="KI913955">
    <property type="protein sequence ID" value="ETW06796.1"/>
    <property type="molecule type" value="Genomic_DNA"/>
</dbReference>
<dbReference type="CDD" id="cd07984">
    <property type="entry name" value="LPLAT_LABLAT-like"/>
    <property type="match status" value="1"/>
</dbReference>
<evidence type="ECO:0000256" key="7">
    <source>
        <dbReference type="ARBA" id="ARBA00023110"/>
    </source>
</evidence>
<comment type="subcellular location">
    <subcellularLocation>
        <location evidence="2">Cell inner membrane</location>
    </subcellularLocation>
</comment>
<dbReference type="Pfam" id="PF17800">
    <property type="entry name" value="NPL"/>
    <property type="match status" value="1"/>
</dbReference>
<evidence type="ECO:0000256" key="9">
    <source>
        <dbReference type="ARBA" id="ARBA00023235"/>
    </source>
</evidence>
<dbReference type="GeneID" id="20079999"/>
<dbReference type="VEuPathDB" id="FungiDB:H310_02949"/>
<dbReference type="Gene3D" id="3.10.50.40">
    <property type="match status" value="1"/>
</dbReference>
<dbReference type="GO" id="GO:0005886">
    <property type="term" value="C:plasma membrane"/>
    <property type="evidence" value="ECO:0007669"/>
    <property type="project" value="UniProtKB-SubCell"/>
</dbReference>
<evidence type="ECO:0000256" key="8">
    <source>
        <dbReference type="ARBA" id="ARBA00023136"/>
    </source>
</evidence>
<dbReference type="STRING" id="157072.A0A024UK25"/>
<dbReference type="GO" id="GO:0008610">
    <property type="term" value="P:lipid biosynthetic process"/>
    <property type="evidence" value="ECO:0007669"/>
    <property type="project" value="UniProtKB-ARBA"/>
</dbReference>